<dbReference type="Proteomes" id="UP000013827">
    <property type="component" value="Unassembled WGS sequence"/>
</dbReference>
<accession>A0A0D3J3E8</accession>
<feature type="compositionally biased region" description="Basic and acidic residues" evidence="1">
    <location>
        <begin position="217"/>
        <end position="268"/>
    </location>
</feature>
<dbReference type="HOGENOM" id="CLU_928832_0_0_1"/>
<name>A0A0D3J3E8_EMIH1</name>
<evidence type="ECO:0000313" key="3">
    <source>
        <dbReference type="Proteomes" id="UP000013827"/>
    </source>
</evidence>
<organism evidence="2 3">
    <name type="scientific">Emiliania huxleyi (strain CCMP1516)</name>
    <dbReference type="NCBI Taxonomy" id="280463"/>
    <lineage>
        <taxon>Eukaryota</taxon>
        <taxon>Haptista</taxon>
        <taxon>Haptophyta</taxon>
        <taxon>Prymnesiophyceae</taxon>
        <taxon>Isochrysidales</taxon>
        <taxon>Noelaerhabdaceae</taxon>
        <taxon>Emiliania</taxon>
    </lineage>
</organism>
<sequence>MPALMIMTTLPATSYLHGGFHPLVRAPHFAPAPLYSLSDLMLDRRPSFHRLLSRPPEHWFEGVASLAESLRHHAQAHWTDLGDAVELKLAVPASGEVEVIAPDPDVSELRIMATGGDERGVKWSKTVALDLPFDLKDVSDVKASRDGQVLTLLVAKSAAAPPEPEPEPPVPVRIEVKEAPKAAPEAAPEDGTAAEAARLARAKEEEQALEAKFGSLPKKEEEPAAKPEAKPEADADAKEAADKAKEIEAKEAADKAKEIEAKEAADKAKEIEAKEAADKAKEIEALEAKLAQLKGSASAA</sequence>
<evidence type="ECO:0008006" key="4">
    <source>
        <dbReference type="Google" id="ProtNLM"/>
    </source>
</evidence>
<dbReference type="AlphaFoldDB" id="A0A0D3J3E8"/>
<dbReference type="PaxDb" id="2903-EOD18033"/>
<proteinExistence type="predicted"/>
<reference evidence="3" key="1">
    <citation type="journal article" date="2013" name="Nature">
        <title>Pan genome of the phytoplankton Emiliania underpins its global distribution.</title>
        <authorList>
            <person name="Read B.A."/>
            <person name="Kegel J."/>
            <person name="Klute M.J."/>
            <person name="Kuo A."/>
            <person name="Lefebvre S.C."/>
            <person name="Maumus F."/>
            <person name="Mayer C."/>
            <person name="Miller J."/>
            <person name="Monier A."/>
            <person name="Salamov A."/>
            <person name="Young J."/>
            <person name="Aguilar M."/>
            <person name="Claverie J.M."/>
            <person name="Frickenhaus S."/>
            <person name="Gonzalez K."/>
            <person name="Herman E.K."/>
            <person name="Lin Y.C."/>
            <person name="Napier J."/>
            <person name="Ogata H."/>
            <person name="Sarno A.F."/>
            <person name="Shmutz J."/>
            <person name="Schroeder D."/>
            <person name="de Vargas C."/>
            <person name="Verret F."/>
            <person name="von Dassow P."/>
            <person name="Valentin K."/>
            <person name="Van de Peer Y."/>
            <person name="Wheeler G."/>
            <person name="Dacks J.B."/>
            <person name="Delwiche C.F."/>
            <person name="Dyhrman S.T."/>
            <person name="Glockner G."/>
            <person name="John U."/>
            <person name="Richards T."/>
            <person name="Worden A.Z."/>
            <person name="Zhang X."/>
            <person name="Grigoriev I.V."/>
            <person name="Allen A.E."/>
            <person name="Bidle K."/>
            <person name="Borodovsky M."/>
            <person name="Bowler C."/>
            <person name="Brownlee C."/>
            <person name="Cock J.M."/>
            <person name="Elias M."/>
            <person name="Gladyshev V.N."/>
            <person name="Groth M."/>
            <person name="Guda C."/>
            <person name="Hadaegh A."/>
            <person name="Iglesias-Rodriguez M.D."/>
            <person name="Jenkins J."/>
            <person name="Jones B.M."/>
            <person name="Lawson T."/>
            <person name="Leese F."/>
            <person name="Lindquist E."/>
            <person name="Lobanov A."/>
            <person name="Lomsadze A."/>
            <person name="Malik S.B."/>
            <person name="Marsh M.E."/>
            <person name="Mackinder L."/>
            <person name="Mock T."/>
            <person name="Mueller-Roeber B."/>
            <person name="Pagarete A."/>
            <person name="Parker M."/>
            <person name="Probert I."/>
            <person name="Quesneville H."/>
            <person name="Raines C."/>
            <person name="Rensing S.A."/>
            <person name="Riano-Pachon D.M."/>
            <person name="Richier S."/>
            <person name="Rokitta S."/>
            <person name="Shiraiwa Y."/>
            <person name="Soanes D.M."/>
            <person name="van der Giezen M."/>
            <person name="Wahlund T.M."/>
            <person name="Williams B."/>
            <person name="Wilson W."/>
            <person name="Wolfe G."/>
            <person name="Wurch L.L."/>
        </authorList>
    </citation>
    <scope>NUCLEOTIDE SEQUENCE</scope>
</reference>
<feature type="compositionally biased region" description="Low complexity" evidence="1">
    <location>
        <begin position="181"/>
        <end position="199"/>
    </location>
</feature>
<feature type="region of interest" description="Disordered" evidence="1">
    <location>
        <begin position="179"/>
        <end position="268"/>
    </location>
</feature>
<dbReference type="RefSeq" id="XP_005770462.1">
    <property type="nucleotide sequence ID" value="XM_005770405.1"/>
</dbReference>
<dbReference type="GeneID" id="19046034"/>
<keyword evidence="3" id="KW-1185">Reference proteome</keyword>
<evidence type="ECO:0000256" key="1">
    <source>
        <dbReference type="SAM" id="MobiDB-lite"/>
    </source>
</evidence>
<evidence type="ECO:0000313" key="2">
    <source>
        <dbReference type="EnsemblProtists" id="EOD18033"/>
    </source>
</evidence>
<dbReference type="EnsemblProtists" id="EOD18033">
    <property type="protein sequence ID" value="EOD18033"/>
    <property type="gene ID" value="EMIHUDRAFT_432247"/>
</dbReference>
<dbReference type="KEGG" id="ehx:EMIHUDRAFT_432247"/>
<reference evidence="2" key="2">
    <citation type="submission" date="2024-10" db="UniProtKB">
        <authorList>
            <consortium name="EnsemblProtists"/>
        </authorList>
    </citation>
    <scope>IDENTIFICATION</scope>
</reference>
<protein>
    <recommendedName>
        <fullName evidence="4">SHSP domain-containing protein</fullName>
    </recommendedName>
</protein>